<feature type="transmembrane region" description="Helical" evidence="1">
    <location>
        <begin position="124"/>
        <end position="142"/>
    </location>
</feature>
<keyword evidence="1" id="KW-1133">Transmembrane helix</keyword>
<evidence type="ECO:0000256" key="1">
    <source>
        <dbReference type="SAM" id="Phobius"/>
    </source>
</evidence>
<dbReference type="EMBL" id="JARKIF010000006">
    <property type="protein sequence ID" value="KAJ7636265.1"/>
    <property type="molecule type" value="Genomic_DNA"/>
</dbReference>
<feature type="non-terminal residue" evidence="3">
    <location>
        <position position="1"/>
    </location>
</feature>
<name>A0AAD7C0Y2_9AGAR</name>
<evidence type="ECO:0000313" key="3">
    <source>
        <dbReference type="EMBL" id="KAJ7636265.1"/>
    </source>
</evidence>
<reference evidence="3" key="1">
    <citation type="submission" date="2023-03" db="EMBL/GenBank/DDBJ databases">
        <title>Massive genome expansion in bonnet fungi (Mycena s.s.) driven by repeated elements and novel gene families across ecological guilds.</title>
        <authorList>
            <consortium name="Lawrence Berkeley National Laboratory"/>
            <person name="Harder C.B."/>
            <person name="Miyauchi S."/>
            <person name="Viragh M."/>
            <person name="Kuo A."/>
            <person name="Thoen E."/>
            <person name="Andreopoulos B."/>
            <person name="Lu D."/>
            <person name="Skrede I."/>
            <person name="Drula E."/>
            <person name="Henrissat B."/>
            <person name="Morin E."/>
            <person name="Kohler A."/>
            <person name="Barry K."/>
            <person name="LaButti K."/>
            <person name="Morin E."/>
            <person name="Salamov A."/>
            <person name="Lipzen A."/>
            <person name="Mereny Z."/>
            <person name="Hegedus B."/>
            <person name="Baldrian P."/>
            <person name="Stursova M."/>
            <person name="Weitz H."/>
            <person name="Taylor A."/>
            <person name="Grigoriev I.V."/>
            <person name="Nagy L.G."/>
            <person name="Martin F."/>
            <person name="Kauserud H."/>
        </authorList>
    </citation>
    <scope>NUCLEOTIDE SEQUENCE</scope>
    <source>
        <strain evidence="3">9284</strain>
    </source>
</reference>
<keyword evidence="1" id="KW-0472">Membrane</keyword>
<accession>A0AAD7C0Y2</accession>
<feature type="transmembrane region" description="Helical" evidence="1">
    <location>
        <begin position="271"/>
        <end position="292"/>
    </location>
</feature>
<feature type="transmembrane region" description="Helical" evidence="1">
    <location>
        <begin position="198"/>
        <end position="224"/>
    </location>
</feature>
<dbReference type="PANTHER" id="PTHR40465">
    <property type="entry name" value="CHROMOSOME 1, WHOLE GENOME SHOTGUN SEQUENCE"/>
    <property type="match status" value="1"/>
</dbReference>
<dbReference type="Proteomes" id="UP001221142">
    <property type="component" value="Unassembled WGS sequence"/>
</dbReference>
<sequence length="321" mass="35886">MIRDVSRMTPLLVYKSNEGLWRRSFTHPMPILRSSPSPVASGTTEAPFDLGTSIGALEIGVIVALFLSGMVSVQAWHYFNRSERDHILVKSIVAVAWCLDIGHTMAICHSIYTVTVTQYGHPELLIVPPISLDISILMSGFMGPLEQLWFTHRLWKLTHSPSLPLFCTVLTLTRWIGIIGLSVFAFGRPTLPEYAAKAGWLVECILLISAILDATLVISLCYYLSSWHLDKSRVLHKIVTQIMTWTIETGLLTIFGTLGCLITFLTMRDNFVYVGFFVIIPKLFTNSLLLSLNARQRFTEIILLKNSAASAAFSHVQIEMA</sequence>
<keyword evidence="4" id="KW-1185">Reference proteome</keyword>
<proteinExistence type="predicted"/>
<feature type="transmembrane region" description="Helical" evidence="1">
    <location>
        <begin position="245"/>
        <end position="265"/>
    </location>
</feature>
<comment type="caution">
    <text evidence="3">The sequence shown here is derived from an EMBL/GenBank/DDBJ whole genome shotgun (WGS) entry which is preliminary data.</text>
</comment>
<dbReference type="Pfam" id="PF20152">
    <property type="entry name" value="DUF6534"/>
    <property type="match status" value="1"/>
</dbReference>
<organism evidence="3 4">
    <name type="scientific">Roridomyces roridus</name>
    <dbReference type="NCBI Taxonomy" id="1738132"/>
    <lineage>
        <taxon>Eukaryota</taxon>
        <taxon>Fungi</taxon>
        <taxon>Dikarya</taxon>
        <taxon>Basidiomycota</taxon>
        <taxon>Agaricomycotina</taxon>
        <taxon>Agaricomycetes</taxon>
        <taxon>Agaricomycetidae</taxon>
        <taxon>Agaricales</taxon>
        <taxon>Marasmiineae</taxon>
        <taxon>Mycenaceae</taxon>
        <taxon>Roridomyces</taxon>
    </lineage>
</organism>
<feature type="transmembrane region" description="Helical" evidence="1">
    <location>
        <begin position="91"/>
        <end position="112"/>
    </location>
</feature>
<feature type="transmembrane region" description="Helical" evidence="1">
    <location>
        <begin position="163"/>
        <end position="186"/>
    </location>
</feature>
<gene>
    <name evidence="3" type="ORF">FB45DRAFT_828577</name>
</gene>
<feature type="transmembrane region" description="Helical" evidence="1">
    <location>
        <begin position="59"/>
        <end position="79"/>
    </location>
</feature>
<protein>
    <recommendedName>
        <fullName evidence="2">DUF6534 domain-containing protein</fullName>
    </recommendedName>
</protein>
<feature type="domain" description="DUF6534" evidence="2">
    <location>
        <begin position="209"/>
        <end position="297"/>
    </location>
</feature>
<evidence type="ECO:0000259" key="2">
    <source>
        <dbReference type="Pfam" id="PF20152"/>
    </source>
</evidence>
<dbReference type="PANTHER" id="PTHR40465:SF1">
    <property type="entry name" value="DUF6534 DOMAIN-CONTAINING PROTEIN"/>
    <property type="match status" value="1"/>
</dbReference>
<keyword evidence="1" id="KW-0812">Transmembrane</keyword>
<evidence type="ECO:0000313" key="4">
    <source>
        <dbReference type="Proteomes" id="UP001221142"/>
    </source>
</evidence>
<dbReference type="InterPro" id="IPR045339">
    <property type="entry name" value="DUF6534"/>
</dbReference>
<dbReference type="AlphaFoldDB" id="A0AAD7C0Y2"/>